<evidence type="ECO:0000256" key="1">
    <source>
        <dbReference type="ARBA" id="ARBA00022729"/>
    </source>
</evidence>
<dbReference type="Proteomes" id="UP000663829">
    <property type="component" value="Unassembled WGS sequence"/>
</dbReference>
<dbReference type="SUPFAM" id="SSF49899">
    <property type="entry name" value="Concanavalin A-like lectins/glucanases"/>
    <property type="match status" value="2"/>
</dbReference>
<dbReference type="EMBL" id="CAJOBC010007368">
    <property type="protein sequence ID" value="CAF3929954.1"/>
    <property type="molecule type" value="Genomic_DNA"/>
</dbReference>
<gene>
    <name evidence="4" type="ORF">GPM918_LOCUS21946</name>
    <name evidence="5" type="ORF">SRO942_LOCUS21941</name>
</gene>
<dbReference type="Pfam" id="PF13385">
    <property type="entry name" value="Laminin_G_3"/>
    <property type="match status" value="2"/>
</dbReference>
<dbReference type="InterPro" id="IPR006558">
    <property type="entry name" value="LamG-like"/>
</dbReference>
<evidence type="ECO:0000259" key="3">
    <source>
        <dbReference type="SMART" id="SM00560"/>
    </source>
</evidence>
<accession>A0A814TV65</accession>
<name>A0A814TV65_9BILA</name>
<evidence type="ECO:0000313" key="4">
    <source>
        <dbReference type="EMBL" id="CAF1166367.1"/>
    </source>
</evidence>
<keyword evidence="6" id="KW-1185">Reference proteome</keyword>
<evidence type="ECO:0000256" key="2">
    <source>
        <dbReference type="ARBA" id="ARBA00023157"/>
    </source>
</evidence>
<comment type="caution">
    <text evidence="4">The sequence shown here is derived from an EMBL/GenBank/DDBJ whole genome shotgun (WGS) entry which is preliminary data.</text>
</comment>
<organism evidence="4 6">
    <name type="scientific">Didymodactylos carnosus</name>
    <dbReference type="NCBI Taxonomy" id="1234261"/>
    <lineage>
        <taxon>Eukaryota</taxon>
        <taxon>Metazoa</taxon>
        <taxon>Spiralia</taxon>
        <taxon>Gnathifera</taxon>
        <taxon>Rotifera</taxon>
        <taxon>Eurotatoria</taxon>
        <taxon>Bdelloidea</taxon>
        <taxon>Philodinida</taxon>
        <taxon>Philodinidae</taxon>
        <taxon>Didymodactylos</taxon>
    </lineage>
</organism>
<sequence>MSVVLLREHTLYFLATNVPTTTIFWSFDNNTNDLYGVYNGQTINGPSYVSPGYVGYGSAIVLNGSLSQSVTVFTPYLNFAFRSLTIEAWIYPLVLSGDNDLFGQCQCNTCTDKCLFFILRNSCLYMGFYSDNLQGNTALRTYSWWHVAFVYDYSSAQQTVYINGIQDGTRSGGPYLGTTGNITIGTSNIQSPYNFFQGYIDQFSVTNRAKSALEILDDATLVAHYSFDSGSLLDQGPNGINGTGFGITTVTGRVNESLAFSLAGTAYFQGSGFTALAAANQSYSFSLWINPSSFNSTIVHLSSLSWSLSLMVLMANGQLVGQSWNGSLVRVTGPVLLSNIWTHVAETYSSTNGLRLYINGTIYNSTGSFYYAASTLPNYVTLANYNNGSNSTTFGPFQGTLDEFYIYSRELNSSDISVLANP</sequence>
<feature type="domain" description="LamG-like jellyroll fold" evidence="3">
    <location>
        <begin position="82"/>
        <end position="213"/>
    </location>
</feature>
<proteinExistence type="predicted"/>
<keyword evidence="2" id="KW-1015">Disulfide bond</keyword>
<dbReference type="AlphaFoldDB" id="A0A814TV65"/>
<evidence type="ECO:0000313" key="5">
    <source>
        <dbReference type="EMBL" id="CAF3929954.1"/>
    </source>
</evidence>
<reference evidence="4" key="1">
    <citation type="submission" date="2021-02" db="EMBL/GenBank/DDBJ databases">
        <authorList>
            <person name="Nowell W R."/>
        </authorList>
    </citation>
    <scope>NUCLEOTIDE SEQUENCE</scope>
</reference>
<dbReference type="EMBL" id="CAJNOQ010007371">
    <property type="protein sequence ID" value="CAF1166367.1"/>
    <property type="molecule type" value="Genomic_DNA"/>
</dbReference>
<dbReference type="InterPro" id="IPR013320">
    <property type="entry name" value="ConA-like_dom_sf"/>
</dbReference>
<dbReference type="OrthoDB" id="422815at2759"/>
<evidence type="ECO:0000313" key="6">
    <source>
        <dbReference type="Proteomes" id="UP000663829"/>
    </source>
</evidence>
<protein>
    <recommendedName>
        <fullName evidence="3">LamG-like jellyroll fold domain-containing protein</fullName>
    </recommendedName>
</protein>
<dbReference type="Proteomes" id="UP000681722">
    <property type="component" value="Unassembled WGS sequence"/>
</dbReference>
<dbReference type="SMART" id="SM00560">
    <property type="entry name" value="LamGL"/>
    <property type="match status" value="1"/>
</dbReference>
<keyword evidence="1" id="KW-0732">Signal</keyword>
<dbReference type="Gene3D" id="2.60.120.200">
    <property type="match status" value="2"/>
</dbReference>